<dbReference type="Pfam" id="PF10241">
    <property type="entry name" value="KxDL"/>
    <property type="match status" value="1"/>
</dbReference>
<reference evidence="4" key="2">
    <citation type="journal article" date="2018" name="Biosci. Biotechnol. Biochem.">
        <title>Polysaccharide hydrolase of the hadal zone amphipods Hirondellea gigas.</title>
        <authorList>
            <person name="Kobayashi H."/>
            <person name="Nagahama T."/>
            <person name="Arai W."/>
            <person name="Sasagawa Y."/>
            <person name="Umeda M."/>
            <person name="Hayashi T."/>
            <person name="Nikaido I."/>
            <person name="Watanabe H."/>
            <person name="Oguri K."/>
            <person name="Kitazato H."/>
            <person name="Fujioka K."/>
            <person name="Kido Y."/>
            <person name="Takami H."/>
        </authorList>
    </citation>
    <scope>NUCLEOTIDE SEQUENCE</scope>
    <source>
        <tissue evidence="4">Whole body</tissue>
    </source>
</reference>
<feature type="domain" description="KxDL" evidence="3">
    <location>
        <begin position="29"/>
        <end position="112"/>
    </location>
</feature>
<feature type="compositionally biased region" description="Low complexity" evidence="2">
    <location>
        <begin position="139"/>
        <end position="154"/>
    </location>
</feature>
<evidence type="ECO:0000313" key="5">
    <source>
        <dbReference type="EMBL" id="LAC26161.1"/>
    </source>
</evidence>
<evidence type="ECO:0000259" key="3">
    <source>
        <dbReference type="Pfam" id="PF10241"/>
    </source>
</evidence>
<dbReference type="InterPro" id="IPR039843">
    <property type="entry name" value="KXD1-like"/>
</dbReference>
<feature type="compositionally biased region" description="Low complexity" evidence="2">
    <location>
        <begin position="163"/>
        <end position="177"/>
    </location>
</feature>
<feature type="compositionally biased region" description="Polar residues" evidence="2">
    <location>
        <begin position="178"/>
        <end position="191"/>
    </location>
</feature>
<sequence>MAGPTIGSEGDSIECWENYTAGEVMVQGLAGQIHQEDVEAIVRAQKQMLQRFEKTNEMLSNCNALSASRYATAHQEFAKHSTMLLQAKKDLDYIFKKIRNIRSKLETQFPQAVAAVAERIKEEDEEGEDALTHAVNSVAPQPQQQQRAEPRQTQSTLLHQSHSRSNSSSNNIASGTSMTIPRDSSNRTGSKISRGITAILGKSSNSPGTSTSMTSSRDSDTATKNSSSGGSNSGCGASAGGSCKSGASGDGGDIVQTTEASNAVRGGGGEESLANDGEEVDQDYQDAIMRGKVKRISGKLHHVSSSDSSTSSTKSSYSSSDS</sequence>
<feature type="compositionally biased region" description="Low complexity" evidence="2">
    <location>
        <begin position="209"/>
        <end position="230"/>
    </location>
</feature>
<evidence type="ECO:0000256" key="1">
    <source>
        <dbReference type="ARBA" id="ARBA00005913"/>
    </source>
</evidence>
<feature type="region of interest" description="Disordered" evidence="2">
    <location>
        <begin position="138"/>
        <end position="322"/>
    </location>
</feature>
<organism evidence="4">
    <name type="scientific">Hirondellea gigas</name>
    <dbReference type="NCBI Taxonomy" id="1518452"/>
    <lineage>
        <taxon>Eukaryota</taxon>
        <taxon>Metazoa</taxon>
        <taxon>Ecdysozoa</taxon>
        <taxon>Arthropoda</taxon>
        <taxon>Crustacea</taxon>
        <taxon>Multicrustacea</taxon>
        <taxon>Malacostraca</taxon>
        <taxon>Eumalacostraca</taxon>
        <taxon>Peracarida</taxon>
        <taxon>Amphipoda</taxon>
        <taxon>Amphilochidea</taxon>
        <taxon>Lysianassida</taxon>
        <taxon>Lysianassidira</taxon>
        <taxon>Lysianassoidea</taxon>
        <taxon>Lysianassidae</taxon>
        <taxon>Hirondellea</taxon>
    </lineage>
</organism>
<feature type="compositionally biased region" description="Low complexity" evidence="2">
    <location>
        <begin position="305"/>
        <end position="322"/>
    </location>
</feature>
<dbReference type="EMBL" id="IACT01007041">
    <property type="protein sequence ID" value="LAC26161.1"/>
    <property type="molecule type" value="mRNA"/>
</dbReference>
<comment type="similarity">
    <text evidence="1">Belongs to the KXD1 family.</text>
</comment>
<dbReference type="InterPro" id="IPR019371">
    <property type="entry name" value="KxDL_dom"/>
</dbReference>
<evidence type="ECO:0000313" key="4">
    <source>
        <dbReference type="EMBL" id="LAB71801.1"/>
    </source>
</evidence>
<dbReference type="GO" id="GO:0099078">
    <property type="term" value="C:BORC complex"/>
    <property type="evidence" value="ECO:0007669"/>
    <property type="project" value="TreeGrafter"/>
</dbReference>
<dbReference type="PANTHER" id="PTHR13511">
    <property type="entry name" value="KXDL MOTIF-CONTAINING PROTEIN 1"/>
    <property type="match status" value="1"/>
</dbReference>
<proteinExistence type="evidence at transcript level"/>
<dbReference type="EMBL" id="IACF01006218">
    <property type="protein sequence ID" value="LAB71801.1"/>
    <property type="molecule type" value="mRNA"/>
</dbReference>
<evidence type="ECO:0000256" key="2">
    <source>
        <dbReference type="SAM" id="MobiDB-lite"/>
    </source>
</evidence>
<dbReference type="PANTHER" id="PTHR13511:SF0">
    <property type="entry name" value="KXDL MOTIF-CONTAINING PROTEIN 1"/>
    <property type="match status" value="1"/>
</dbReference>
<accession>A0A2P2ICQ9</accession>
<dbReference type="AlphaFoldDB" id="A0A2P2ICQ9"/>
<reference evidence="5" key="1">
    <citation type="submission" date="2017-11" db="EMBL/GenBank/DDBJ databases">
        <title>The sensing device of the deep-sea amphipod.</title>
        <authorList>
            <person name="Kobayashi H."/>
            <person name="Nagahama T."/>
            <person name="Arai W."/>
            <person name="Sasagawa Y."/>
            <person name="Umeda M."/>
            <person name="Hayashi T."/>
            <person name="Nikaido I."/>
            <person name="Watanabe H."/>
            <person name="Oguri K."/>
            <person name="Kitazato H."/>
            <person name="Fujioka K."/>
            <person name="Kido Y."/>
            <person name="Takami H."/>
        </authorList>
    </citation>
    <scope>NUCLEOTIDE SEQUENCE</scope>
    <source>
        <tissue evidence="5">Whole body</tissue>
    </source>
</reference>
<name>A0A2P2ICQ9_9CRUS</name>
<dbReference type="GO" id="GO:0032418">
    <property type="term" value="P:lysosome localization"/>
    <property type="evidence" value="ECO:0007669"/>
    <property type="project" value="TreeGrafter"/>
</dbReference>
<protein>
    <submittedName>
        <fullName evidence="4">KxDL motif-containing protein CG10681-like</fullName>
    </submittedName>
</protein>
<feature type="compositionally biased region" description="Basic residues" evidence="2">
    <location>
        <begin position="291"/>
        <end position="302"/>
    </location>
</feature>